<protein>
    <recommendedName>
        <fullName evidence="2">DUF1995 domain-containing protein</fullName>
    </recommendedName>
</protein>
<dbReference type="Pfam" id="PF09353">
    <property type="entry name" value="DUF1995"/>
    <property type="match status" value="1"/>
</dbReference>
<comment type="caution">
    <text evidence="3">The sequence shown here is derived from an EMBL/GenBank/DDBJ whole genome shotgun (WGS) entry which is preliminary data.</text>
</comment>
<evidence type="ECO:0000259" key="2">
    <source>
        <dbReference type="Pfam" id="PF09353"/>
    </source>
</evidence>
<sequence>MLLSSKPTNQRPLVIALAPVVLLALAPCPVRGLIPPLDGGGGNMPRMYESYFDGQIARQAASAVSRAISAGGRNMEVQFPPVPNLEEAKFGTPLNQKFGTTMVARDLGIGGGYKPGSGVSRNLVAYSNVYWAKRLAGALKGGPFGGRPVGLLTAEQVNFDDIGNLGDISRCGVIFQDRARKEGRNNEAIIAINPGGEETWDRLVSAHGQPNCPFVVLNNAYSTSYDIGNRKGFEEVYYLKRISKGFVYRSFPGDWQALLEKPDGSVEILKTYKTKPSLREVSELVRDVSFKRYAINNDRWMSGRM</sequence>
<evidence type="ECO:0000313" key="3">
    <source>
        <dbReference type="EMBL" id="KAL3816867.1"/>
    </source>
</evidence>
<evidence type="ECO:0000313" key="4">
    <source>
        <dbReference type="Proteomes" id="UP001530377"/>
    </source>
</evidence>
<dbReference type="AlphaFoldDB" id="A0ABD3RXB7"/>
<proteinExistence type="predicted"/>
<accession>A0ABD3RXB7</accession>
<feature type="signal peptide" evidence="1">
    <location>
        <begin position="1"/>
        <end position="32"/>
    </location>
</feature>
<dbReference type="EMBL" id="JALLPB020000129">
    <property type="protein sequence ID" value="KAL3816867.1"/>
    <property type="molecule type" value="Genomic_DNA"/>
</dbReference>
<feature type="chain" id="PRO_5044753398" description="DUF1995 domain-containing protein" evidence="1">
    <location>
        <begin position="33"/>
        <end position="305"/>
    </location>
</feature>
<evidence type="ECO:0000256" key="1">
    <source>
        <dbReference type="SAM" id="SignalP"/>
    </source>
</evidence>
<feature type="domain" description="DUF1995" evidence="2">
    <location>
        <begin position="56"/>
        <end position="282"/>
    </location>
</feature>
<name>A0ABD3RXB7_9STRA</name>
<dbReference type="PANTHER" id="PTHR35509:SF4">
    <property type="entry name" value="DUF1995 DOMAIN-CONTAINING PROTEIN"/>
    <property type="match status" value="1"/>
</dbReference>
<dbReference type="Proteomes" id="UP001530377">
    <property type="component" value="Unassembled WGS sequence"/>
</dbReference>
<gene>
    <name evidence="3" type="ORF">ACHAXA_005145</name>
</gene>
<keyword evidence="4" id="KW-1185">Reference proteome</keyword>
<organism evidence="3 4">
    <name type="scientific">Cyclostephanos tholiformis</name>
    <dbReference type="NCBI Taxonomy" id="382380"/>
    <lineage>
        <taxon>Eukaryota</taxon>
        <taxon>Sar</taxon>
        <taxon>Stramenopiles</taxon>
        <taxon>Ochrophyta</taxon>
        <taxon>Bacillariophyta</taxon>
        <taxon>Coscinodiscophyceae</taxon>
        <taxon>Thalassiosirophycidae</taxon>
        <taxon>Stephanodiscales</taxon>
        <taxon>Stephanodiscaceae</taxon>
        <taxon>Cyclostephanos</taxon>
    </lineage>
</organism>
<dbReference type="PANTHER" id="PTHR35509">
    <property type="entry name" value="DOMAIN PROTEIN, PUTATIVE (DUF1995)-RELATED"/>
    <property type="match status" value="1"/>
</dbReference>
<dbReference type="InterPro" id="IPR053021">
    <property type="entry name" value="Chloroplast_ADK"/>
</dbReference>
<reference evidence="3 4" key="1">
    <citation type="submission" date="2024-10" db="EMBL/GenBank/DDBJ databases">
        <title>Updated reference genomes for cyclostephanoid diatoms.</title>
        <authorList>
            <person name="Roberts W.R."/>
            <person name="Alverson A.J."/>
        </authorList>
    </citation>
    <scope>NUCLEOTIDE SEQUENCE [LARGE SCALE GENOMIC DNA]</scope>
    <source>
        <strain evidence="3 4">AJA228-03</strain>
    </source>
</reference>
<dbReference type="InterPro" id="IPR018962">
    <property type="entry name" value="DUF1995"/>
</dbReference>
<keyword evidence="1" id="KW-0732">Signal</keyword>